<dbReference type="Pfam" id="PF10825">
    <property type="entry name" value="DUF2752"/>
    <property type="match status" value="1"/>
</dbReference>
<protein>
    <submittedName>
        <fullName evidence="2">DUF2752 domain-containing protein</fullName>
    </submittedName>
</protein>
<dbReference type="EMBL" id="JAUHTC010000059">
    <property type="protein sequence ID" value="MDN4519686.1"/>
    <property type="molecule type" value="Genomic_DNA"/>
</dbReference>
<comment type="caution">
    <text evidence="2">The sequence shown here is derived from an EMBL/GenBank/DDBJ whole genome shotgun (WGS) entry which is preliminary data.</text>
</comment>
<organism evidence="2 3">
    <name type="scientific">Mycolicibacterium austroafricanum</name>
    <name type="common">Mycobacterium austroafricanum</name>
    <dbReference type="NCBI Taxonomy" id="39687"/>
    <lineage>
        <taxon>Bacteria</taxon>
        <taxon>Bacillati</taxon>
        <taxon>Actinomycetota</taxon>
        <taxon>Actinomycetes</taxon>
        <taxon>Mycobacteriales</taxon>
        <taxon>Mycobacteriaceae</taxon>
        <taxon>Mycolicibacterium</taxon>
    </lineage>
</organism>
<evidence type="ECO:0000256" key="1">
    <source>
        <dbReference type="SAM" id="Phobius"/>
    </source>
</evidence>
<evidence type="ECO:0000313" key="3">
    <source>
        <dbReference type="Proteomes" id="UP001172687"/>
    </source>
</evidence>
<sequence>MAEVQPIAGDHMGFITSSAARPGRWLPVSLTARRPESPVWTWLALAGLLGALVLAVLGVPPVDIHGPLHYAGIMDPFCGATRSVYLTMHGQWEAALRYNPAAPLMLVVAAGWVLRGAAGWWTGRWMQVRMPRRAVIAVAVVALVALEVRQQSSVALLTAPWTGG</sequence>
<dbReference type="Proteomes" id="UP001172687">
    <property type="component" value="Unassembled WGS sequence"/>
</dbReference>
<accession>A0ABT8HG02</accession>
<dbReference type="RefSeq" id="WP_301161565.1">
    <property type="nucleotide sequence ID" value="NZ_JAUHTC010000059.1"/>
</dbReference>
<feature type="transmembrane region" description="Helical" evidence="1">
    <location>
        <begin position="101"/>
        <end position="122"/>
    </location>
</feature>
<gene>
    <name evidence="2" type="ORF">QYF68_17975</name>
</gene>
<proteinExistence type="predicted"/>
<feature type="transmembrane region" description="Helical" evidence="1">
    <location>
        <begin position="39"/>
        <end position="59"/>
    </location>
</feature>
<keyword evidence="1" id="KW-0472">Membrane</keyword>
<evidence type="ECO:0000313" key="2">
    <source>
        <dbReference type="EMBL" id="MDN4519686.1"/>
    </source>
</evidence>
<reference evidence="2" key="1">
    <citation type="submission" date="2023-07" db="EMBL/GenBank/DDBJ databases">
        <title>Degradation of tert-butanol by M. austroafricanum TBA100.</title>
        <authorList>
            <person name="Helbich S."/>
            <person name="Vainshtein Y."/>
        </authorList>
    </citation>
    <scope>NUCLEOTIDE SEQUENCE</scope>
    <source>
        <strain evidence="2">TBA100</strain>
    </source>
</reference>
<keyword evidence="3" id="KW-1185">Reference proteome</keyword>
<dbReference type="InterPro" id="IPR021215">
    <property type="entry name" value="DUF2752"/>
</dbReference>
<name>A0ABT8HG02_MYCAO</name>
<keyword evidence="1" id="KW-1133">Transmembrane helix</keyword>
<keyword evidence="1" id="KW-0812">Transmembrane</keyword>